<evidence type="ECO:0000313" key="3">
    <source>
        <dbReference type="Proteomes" id="UP001177935"/>
    </source>
</evidence>
<dbReference type="PROSITE" id="PS51186">
    <property type="entry name" value="GNAT"/>
    <property type="match status" value="1"/>
</dbReference>
<reference evidence="2" key="1">
    <citation type="submission" date="2023-07" db="EMBL/GenBank/DDBJ databases">
        <title>Genome content predicts the carbon catabolic preferences of heterotrophic bacteria.</title>
        <authorList>
            <person name="Gralka M."/>
        </authorList>
    </citation>
    <scope>NUCLEOTIDE SEQUENCE</scope>
    <source>
        <strain evidence="2">6E02</strain>
    </source>
</reference>
<protein>
    <submittedName>
        <fullName evidence="2">GNAT family N-acetyltransferase</fullName>
    </submittedName>
</protein>
<comment type="caution">
    <text evidence="2">The sequence shown here is derived from an EMBL/GenBank/DDBJ whole genome shotgun (WGS) entry which is preliminary data.</text>
</comment>
<dbReference type="InterPro" id="IPR016181">
    <property type="entry name" value="Acyl_CoA_acyltransferase"/>
</dbReference>
<dbReference type="InterPro" id="IPR000182">
    <property type="entry name" value="GNAT_dom"/>
</dbReference>
<dbReference type="Pfam" id="PF13302">
    <property type="entry name" value="Acetyltransf_3"/>
    <property type="match status" value="1"/>
</dbReference>
<evidence type="ECO:0000259" key="1">
    <source>
        <dbReference type="PROSITE" id="PS51186"/>
    </source>
</evidence>
<gene>
    <name evidence="2" type="ORF">Q8W42_19020</name>
</gene>
<sequence>MKKSSLKLKLADYDHFDDFLHLKSESENIYWSGFIQAPKRENLEQHFRAAIESSTREFYLLLEENIAIGYLYIDHNESSNDFEISYGISQKKSGHGLAKFMIQKWLSKMEGQSTKIFAWIAISNVPSIKSVEALGFVKTQTEETRIFAQETTPVKFCRYDKYNGDCL</sequence>
<dbReference type="EMBL" id="JAUYVL010000014">
    <property type="protein sequence ID" value="MDP2502814.1"/>
    <property type="molecule type" value="Genomic_DNA"/>
</dbReference>
<organism evidence="2 3">
    <name type="scientific">Vibrio splendidus</name>
    <dbReference type="NCBI Taxonomy" id="29497"/>
    <lineage>
        <taxon>Bacteria</taxon>
        <taxon>Pseudomonadati</taxon>
        <taxon>Pseudomonadota</taxon>
        <taxon>Gammaproteobacteria</taxon>
        <taxon>Vibrionales</taxon>
        <taxon>Vibrionaceae</taxon>
        <taxon>Vibrio</taxon>
    </lineage>
</organism>
<proteinExistence type="predicted"/>
<name>A0AB35N2M7_VIBSP</name>
<dbReference type="GO" id="GO:0016747">
    <property type="term" value="F:acyltransferase activity, transferring groups other than amino-acyl groups"/>
    <property type="evidence" value="ECO:0007669"/>
    <property type="project" value="InterPro"/>
</dbReference>
<dbReference type="Proteomes" id="UP001177935">
    <property type="component" value="Unassembled WGS sequence"/>
</dbReference>
<dbReference type="AlphaFoldDB" id="A0AB35N2M7"/>
<dbReference type="Gene3D" id="3.40.630.30">
    <property type="match status" value="1"/>
</dbReference>
<evidence type="ECO:0000313" key="2">
    <source>
        <dbReference type="EMBL" id="MDP2502814.1"/>
    </source>
</evidence>
<feature type="domain" description="N-acetyltransferase" evidence="1">
    <location>
        <begin position="6"/>
        <end position="158"/>
    </location>
</feature>
<accession>A0AB35N2M7</accession>
<dbReference type="SUPFAM" id="SSF55729">
    <property type="entry name" value="Acyl-CoA N-acyltransferases (Nat)"/>
    <property type="match status" value="1"/>
</dbReference>
<dbReference type="RefSeq" id="WP_102534492.1">
    <property type="nucleotide sequence ID" value="NZ_CAWNTE010000096.1"/>
</dbReference>